<keyword evidence="2" id="KW-1185">Reference proteome</keyword>
<dbReference type="GeneID" id="68106845"/>
<organism evidence="1 2">
    <name type="scientific">Naegleria lovaniensis</name>
    <name type="common">Amoeba</name>
    <dbReference type="NCBI Taxonomy" id="51637"/>
    <lineage>
        <taxon>Eukaryota</taxon>
        <taxon>Discoba</taxon>
        <taxon>Heterolobosea</taxon>
        <taxon>Tetramitia</taxon>
        <taxon>Eutetramitia</taxon>
        <taxon>Vahlkampfiidae</taxon>
        <taxon>Naegleria</taxon>
    </lineage>
</organism>
<proteinExistence type="predicted"/>
<gene>
    <name evidence="1" type="ORF">C9374_014392</name>
</gene>
<evidence type="ECO:0000313" key="2">
    <source>
        <dbReference type="Proteomes" id="UP000816034"/>
    </source>
</evidence>
<name>A0AA88KU57_NAELO</name>
<reference evidence="1 2" key="1">
    <citation type="journal article" date="2018" name="BMC Genomics">
        <title>The genome of Naegleria lovaniensis, the basis for a comparative approach to unravel pathogenicity factors of the human pathogenic amoeba N. fowleri.</title>
        <authorList>
            <person name="Liechti N."/>
            <person name="Schurch N."/>
            <person name="Bruggmann R."/>
            <person name="Wittwer M."/>
        </authorList>
    </citation>
    <scope>NUCLEOTIDE SEQUENCE [LARGE SCALE GENOMIC DNA]</scope>
    <source>
        <strain evidence="1 2">ATCC 30569</strain>
    </source>
</reference>
<dbReference type="Proteomes" id="UP000816034">
    <property type="component" value="Unassembled WGS sequence"/>
</dbReference>
<dbReference type="RefSeq" id="XP_044552984.1">
    <property type="nucleotide sequence ID" value="XM_044690374.1"/>
</dbReference>
<dbReference type="AlphaFoldDB" id="A0AA88KU57"/>
<evidence type="ECO:0000313" key="1">
    <source>
        <dbReference type="EMBL" id="KAG2388992.1"/>
    </source>
</evidence>
<accession>A0AA88KU57</accession>
<protein>
    <submittedName>
        <fullName evidence="1">Uncharacterized protein</fullName>
    </submittedName>
</protein>
<comment type="caution">
    <text evidence="1">The sequence shown here is derived from an EMBL/GenBank/DDBJ whole genome shotgun (WGS) entry which is preliminary data.</text>
</comment>
<sequence length="643" mass="73914">MLSSDSIIPKGYYTSRGKRPHADHSPDGCGIFNDHPCQDLESTIDAAKSCSTAPTRTHILHPLEILDMLEHILQFIGDDEFLQTMATLRCCNKIIARECLSEESKHRLWKDRSLNVTSKRLVDFVLNYMVNHREPKFSNYITSHSKLKMNVCKTLDTKTIQLCEAFRSVTLVGTSLSSRSISDLLGRRSHIQSLTFENCQFTYGNSTLVRVSSERWRSVILNNSLSLFSLVDNFPKNLESFECNDLLSEDQLKKLENPSFGAQLKCLKLWRPFFSNLNFNNNIGSFKYVLKIEHMSELTSLTIPELNSVRSIPDSVKHLSLCNCQQETLRDVINKPLSHISSLTIYQLSLKPGLPLSTLIKAFCTAFPNLKYLTLPESILHNSKANIDEKSSPHLLDSSQDQSLAEPSELCKITILHSEEAWPMFVNGLLYELNLSFPRCRFKTCLELVAVGNESDCFHRSNSVIPWNTLSKNENIVAKTIQLRYFEKIHTWYQLYHDNPDMRNRIDEMRQDLIKLCAFKNIDASKQHQLSEIMLNLNIKVFDFERMKVFLKDIIDLRRKQLNIFFNFVSSHNFAVFDKASCIVHELETLQDNSEEMINISLNRNNVNSDDIFERIEELANCVKEMENILLNILYATATLAGK</sequence>
<dbReference type="EMBL" id="PYSW02000008">
    <property type="protein sequence ID" value="KAG2388992.1"/>
    <property type="molecule type" value="Genomic_DNA"/>
</dbReference>